<reference evidence="2 3" key="1">
    <citation type="submission" date="2013-03" db="EMBL/GenBank/DDBJ databases">
        <title>The Genome Sequence of Phialophora europaea CBS 101466.</title>
        <authorList>
            <consortium name="The Broad Institute Genomics Platform"/>
            <person name="Cuomo C."/>
            <person name="de Hoog S."/>
            <person name="Gorbushina A."/>
            <person name="Walker B."/>
            <person name="Young S.K."/>
            <person name="Zeng Q."/>
            <person name="Gargeya S."/>
            <person name="Fitzgerald M."/>
            <person name="Haas B."/>
            <person name="Abouelleil A."/>
            <person name="Allen A.W."/>
            <person name="Alvarado L."/>
            <person name="Arachchi H.M."/>
            <person name="Berlin A.M."/>
            <person name="Chapman S.B."/>
            <person name="Gainer-Dewar J."/>
            <person name="Goldberg J."/>
            <person name="Griggs A."/>
            <person name="Gujja S."/>
            <person name="Hansen M."/>
            <person name="Howarth C."/>
            <person name="Imamovic A."/>
            <person name="Ireland A."/>
            <person name="Larimer J."/>
            <person name="McCowan C."/>
            <person name="Murphy C."/>
            <person name="Pearson M."/>
            <person name="Poon T.W."/>
            <person name="Priest M."/>
            <person name="Roberts A."/>
            <person name="Saif S."/>
            <person name="Shea T."/>
            <person name="Sisk P."/>
            <person name="Sykes S."/>
            <person name="Wortman J."/>
            <person name="Nusbaum C."/>
            <person name="Birren B."/>
        </authorList>
    </citation>
    <scope>NUCLEOTIDE SEQUENCE [LARGE SCALE GENOMIC DNA]</scope>
    <source>
        <strain evidence="2 3">CBS 101466</strain>
    </source>
</reference>
<feature type="region of interest" description="Disordered" evidence="1">
    <location>
        <begin position="457"/>
        <end position="487"/>
    </location>
</feature>
<feature type="compositionally biased region" description="Basic and acidic residues" evidence="1">
    <location>
        <begin position="52"/>
        <end position="62"/>
    </location>
</feature>
<dbReference type="InParanoid" id="W2SFS2"/>
<protein>
    <submittedName>
        <fullName evidence="2">Uncharacterized protein</fullName>
    </submittedName>
</protein>
<feature type="compositionally biased region" description="Basic and acidic residues" evidence="1">
    <location>
        <begin position="212"/>
        <end position="225"/>
    </location>
</feature>
<feature type="region of interest" description="Disordered" evidence="1">
    <location>
        <begin position="189"/>
        <end position="244"/>
    </location>
</feature>
<feature type="region of interest" description="Disordered" evidence="1">
    <location>
        <begin position="328"/>
        <end position="350"/>
    </location>
</feature>
<accession>W2SFS2</accession>
<feature type="region of interest" description="Disordered" evidence="1">
    <location>
        <begin position="1"/>
        <end position="62"/>
    </location>
</feature>
<gene>
    <name evidence="2" type="ORF">HMPREF1541_00938</name>
</gene>
<dbReference type="GeneID" id="19968277"/>
<dbReference type="RefSeq" id="XP_008711461.1">
    <property type="nucleotide sequence ID" value="XM_008713239.1"/>
</dbReference>
<dbReference type="AlphaFoldDB" id="W2SFS2"/>
<dbReference type="eggNOG" id="ENOG502SG9Y">
    <property type="taxonomic scope" value="Eukaryota"/>
</dbReference>
<evidence type="ECO:0000313" key="3">
    <source>
        <dbReference type="Proteomes" id="UP000030752"/>
    </source>
</evidence>
<dbReference type="OrthoDB" id="3648773at2759"/>
<feature type="compositionally biased region" description="Polar residues" evidence="1">
    <location>
        <begin position="30"/>
        <end position="50"/>
    </location>
</feature>
<evidence type="ECO:0000313" key="2">
    <source>
        <dbReference type="EMBL" id="ETN46749.1"/>
    </source>
</evidence>
<dbReference type="VEuPathDB" id="FungiDB:HMPREF1541_00938"/>
<proteinExistence type="predicted"/>
<name>W2SFS2_CYPE1</name>
<dbReference type="EMBL" id="KB822711">
    <property type="protein sequence ID" value="ETN46749.1"/>
    <property type="molecule type" value="Genomic_DNA"/>
</dbReference>
<organism evidence="2 3">
    <name type="scientific">Cyphellophora europaea (strain CBS 101466)</name>
    <name type="common">Phialophora europaea</name>
    <dbReference type="NCBI Taxonomy" id="1220924"/>
    <lineage>
        <taxon>Eukaryota</taxon>
        <taxon>Fungi</taxon>
        <taxon>Dikarya</taxon>
        <taxon>Ascomycota</taxon>
        <taxon>Pezizomycotina</taxon>
        <taxon>Eurotiomycetes</taxon>
        <taxon>Chaetothyriomycetidae</taxon>
        <taxon>Chaetothyriales</taxon>
        <taxon>Cyphellophoraceae</taxon>
        <taxon>Cyphellophora</taxon>
    </lineage>
</organism>
<keyword evidence="3" id="KW-1185">Reference proteome</keyword>
<dbReference type="Proteomes" id="UP000030752">
    <property type="component" value="Unassembled WGS sequence"/>
</dbReference>
<feature type="compositionally biased region" description="Polar residues" evidence="1">
    <location>
        <begin position="476"/>
        <end position="486"/>
    </location>
</feature>
<dbReference type="STRING" id="1220924.W2SFS2"/>
<feature type="compositionally biased region" description="Polar residues" evidence="1">
    <location>
        <begin position="1"/>
        <end position="13"/>
    </location>
</feature>
<dbReference type="HOGENOM" id="CLU_026918_0_0_1"/>
<feature type="region of interest" description="Disordered" evidence="1">
    <location>
        <begin position="94"/>
        <end position="159"/>
    </location>
</feature>
<evidence type="ECO:0000256" key="1">
    <source>
        <dbReference type="SAM" id="MobiDB-lite"/>
    </source>
</evidence>
<feature type="compositionally biased region" description="Polar residues" evidence="1">
    <location>
        <begin position="230"/>
        <end position="243"/>
    </location>
</feature>
<sequence>MEDTGTATATSSGPPGPLSTYTIRHRSDRSTSSNNISPAASSGISETARPQDTARRRPTFEHRPYSDYGLMYRKIKVDTIAEDVARKSTITMEAIRNKPLPTRSLDPRNTTTPPSASSKSSGSLAFDTHRRGPLSEPSEYTSLSRSPARPVPGHNWSRTKSGSVWYERLRTSPEESRDNLLASAGKIPSLKGLTPLLPPRSPPDQSAPSDGHVVRVEKSFTKLQEDEPLSDTSPPTSRKSSINPRRIFSASLQMVRRFSFNKHKRRMGSVRSISPLSLPRNQHLPDHMTLLKRNRTSEALRRVNSILQETSLLSDATSPVSVVNRLHARTMSDKSNSSRGSSALKGKNRISARVRSPEIRYESDESLQDVVEGISYTSSQLALRMGAQPNNTPDERATYKIKKSPSVETEEFLKVDISIRGGTSYLPSEARRIHTPPLPQEGLDGKKRGFFFDYNAPKGPETRQNETLDPSRIPARNTSRVSSSGKKSFVTADGHVVSKAKTSDWYEAKLAQLEESEEDGLIMVSSGRGLNLDTNSKRFRSGTQTSLSEIRKRKDEEKLDITIPEHLPSSPLCPRHPRYWRIVKGRGSQFRGCWMHGVGVWNDDINFL</sequence>